<keyword evidence="2" id="KW-1185">Reference proteome</keyword>
<reference evidence="1" key="1">
    <citation type="submission" date="2021-06" db="EMBL/GenBank/DDBJ databases">
        <authorList>
            <person name="Kallberg Y."/>
            <person name="Tangrot J."/>
            <person name="Rosling A."/>
        </authorList>
    </citation>
    <scope>NUCLEOTIDE SEQUENCE</scope>
    <source>
        <strain evidence="1">87-6 pot B 2015</strain>
    </source>
</reference>
<dbReference type="AlphaFoldDB" id="A0A9N9HUD7"/>
<evidence type="ECO:0000313" key="2">
    <source>
        <dbReference type="Proteomes" id="UP000789375"/>
    </source>
</evidence>
<feature type="non-terminal residue" evidence="1">
    <location>
        <position position="46"/>
    </location>
</feature>
<comment type="caution">
    <text evidence="1">The sequence shown here is derived from an EMBL/GenBank/DDBJ whole genome shotgun (WGS) entry which is preliminary data.</text>
</comment>
<protein>
    <submittedName>
        <fullName evidence="1">5807_t:CDS:1</fullName>
    </submittedName>
</protein>
<name>A0A9N9HUD7_FUNMO</name>
<proteinExistence type="predicted"/>
<organism evidence="1 2">
    <name type="scientific">Funneliformis mosseae</name>
    <name type="common">Endomycorrhizal fungus</name>
    <name type="synonym">Glomus mosseae</name>
    <dbReference type="NCBI Taxonomy" id="27381"/>
    <lineage>
        <taxon>Eukaryota</taxon>
        <taxon>Fungi</taxon>
        <taxon>Fungi incertae sedis</taxon>
        <taxon>Mucoromycota</taxon>
        <taxon>Glomeromycotina</taxon>
        <taxon>Glomeromycetes</taxon>
        <taxon>Glomerales</taxon>
        <taxon>Glomeraceae</taxon>
        <taxon>Funneliformis</taxon>
    </lineage>
</organism>
<evidence type="ECO:0000313" key="1">
    <source>
        <dbReference type="EMBL" id="CAG8706223.1"/>
    </source>
</evidence>
<accession>A0A9N9HUD7</accession>
<gene>
    <name evidence="1" type="ORF">FMOSSE_LOCUS14044</name>
</gene>
<sequence length="46" mass="5632">MKYEKRELLLNLANRLYHSPEISEDDKEDPSKTIICIYDYSWRLNK</sequence>
<dbReference type="EMBL" id="CAJVPP010009647">
    <property type="protein sequence ID" value="CAG8706223.1"/>
    <property type="molecule type" value="Genomic_DNA"/>
</dbReference>
<dbReference type="Proteomes" id="UP000789375">
    <property type="component" value="Unassembled WGS sequence"/>
</dbReference>